<protein>
    <submittedName>
        <fullName evidence="1">Uncharacterized protein</fullName>
    </submittedName>
</protein>
<organism evidence="1 2">
    <name type="scientific">Ancylostoma ceylanicum</name>
    <dbReference type="NCBI Taxonomy" id="53326"/>
    <lineage>
        <taxon>Eukaryota</taxon>
        <taxon>Metazoa</taxon>
        <taxon>Ecdysozoa</taxon>
        <taxon>Nematoda</taxon>
        <taxon>Chromadorea</taxon>
        <taxon>Rhabditida</taxon>
        <taxon>Rhabditina</taxon>
        <taxon>Rhabditomorpha</taxon>
        <taxon>Strongyloidea</taxon>
        <taxon>Ancylostomatidae</taxon>
        <taxon>Ancylostomatinae</taxon>
        <taxon>Ancylostoma</taxon>
    </lineage>
</organism>
<dbReference type="AlphaFoldDB" id="A0A016T7V2"/>
<sequence>MAWASIHRSVGKSETSVALRVHLWSKYISIISIWCRHPLGSNQQEVINSVRVSMRIKTQGLITNHYMPIVNWPHLHTLR</sequence>
<name>A0A016T7V2_9BILA</name>
<comment type="caution">
    <text evidence="1">The sequence shown here is derived from an EMBL/GenBank/DDBJ whole genome shotgun (WGS) entry which is preliminary data.</text>
</comment>
<evidence type="ECO:0000313" key="2">
    <source>
        <dbReference type="Proteomes" id="UP000024635"/>
    </source>
</evidence>
<gene>
    <name evidence="1" type="primary">Acey_s0126.g1356</name>
    <name evidence="1" type="ORF">Y032_0126g1356</name>
</gene>
<evidence type="ECO:0000313" key="1">
    <source>
        <dbReference type="EMBL" id="EYB99018.1"/>
    </source>
</evidence>
<dbReference type="EMBL" id="JARK01001462">
    <property type="protein sequence ID" value="EYB99018.1"/>
    <property type="molecule type" value="Genomic_DNA"/>
</dbReference>
<keyword evidence="2" id="KW-1185">Reference proteome</keyword>
<reference evidence="2" key="1">
    <citation type="journal article" date="2015" name="Nat. Genet.">
        <title>The genome and transcriptome of the zoonotic hookworm Ancylostoma ceylanicum identify infection-specific gene families.</title>
        <authorList>
            <person name="Schwarz E.M."/>
            <person name="Hu Y."/>
            <person name="Antoshechkin I."/>
            <person name="Miller M.M."/>
            <person name="Sternberg P.W."/>
            <person name="Aroian R.V."/>
        </authorList>
    </citation>
    <scope>NUCLEOTIDE SEQUENCE</scope>
    <source>
        <strain evidence="2">HY135</strain>
    </source>
</reference>
<proteinExistence type="predicted"/>
<dbReference type="Proteomes" id="UP000024635">
    <property type="component" value="Unassembled WGS sequence"/>
</dbReference>
<accession>A0A016T7V2</accession>